<keyword evidence="3" id="KW-1185">Reference proteome</keyword>
<dbReference type="RefSeq" id="WP_345346325.1">
    <property type="nucleotide sequence ID" value="NZ_BAABFB010000048.1"/>
</dbReference>
<evidence type="ECO:0000259" key="1">
    <source>
        <dbReference type="PROSITE" id="PS50043"/>
    </source>
</evidence>
<dbReference type="SUPFAM" id="SSF46894">
    <property type="entry name" value="C-terminal effector domain of the bipartite response regulators"/>
    <property type="match status" value="1"/>
</dbReference>
<name>A0ABP8P6Q2_9NOCA</name>
<reference evidence="3" key="1">
    <citation type="journal article" date="2019" name="Int. J. Syst. Evol. Microbiol.">
        <title>The Global Catalogue of Microorganisms (GCM) 10K type strain sequencing project: providing services to taxonomists for standard genome sequencing and annotation.</title>
        <authorList>
            <consortium name="The Broad Institute Genomics Platform"/>
            <consortium name="The Broad Institute Genome Sequencing Center for Infectious Disease"/>
            <person name="Wu L."/>
            <person name="Ma J."/>
        </authorList>
    </citation>
    <scope>NUCLEOTIDE SEQUENCE [LARGE SCALE GENOMIC DNA]</scope>
    <source>
        <strain evidence="3">JCM 32206</strain>
    </source>
</reference>
<dbReference type="SUPFAM" id="SSF52540">
    <property type="entry name" value="P-loop containing nucleoside triphosphate hydrolases"/>
    <property type="match status" value="1"/>
</dbReference>
<dbReference type="PANTHER" id="PTHR47691:SF3">
    <property type="entry name" value="HTH-TYPE TRANSCRIPTIONAL REGULATOR RV0890C-RELATED"/>
    <property type="match status" value="1"/>
</dbReference>
<organism evidence="2 3">
    <name type="scientific">Rhodococcus olei</name>
    <dbReference type="NCBI Taxonomy" id="2161675"/>
    <lineage>
        <taxon>Bacteria</taxon>
        <taxon>Bacillati</taxon>
        <taxon>Actinomycetota</taxon>
        <taxon>Actinomycetes</taxon>
        <taxon>Mycobacteriales</taxon>
        <taxon>Nocardiaceae</taxon>
        <taxon>Rhodococcus</taxon>
    </lineage>
</organism>
<dbReference type="InterPro" id="IPR027417">
    <property type="entry name" value="P-loop_NTPase"/>
</dbReference>
<protein>
    <submittedName>
        <fullName evidence="2">LuxR family transcriptional regulator</fullName>
    </submittedName>
</protein>
<dbReference type="InterPro" id="IPR049945">
    <property type="entry name" value="AAA_22"/>
</dbReference>
<proteinExistence type="predicted"/>
<dbReference type="InterPro" id="IPR036388">
    <property type="entry name" value="WH-like_DNA-bd_sf"/>
</dbReference>
<dbReference type="Gene3D" id="1.25.40.10">
    <property type="entry name" value="Tetratricopeptide repeat domain"/>
    <property type="match status" value="1"/>
</dbReference>
<dbReference type="Gene3D" id="3.40.50.300">
    <property type="entry name" value="P-loop containing nucleotide triphosphate hydrolases"/>
    <property type="match status" value="1"/>
</dbReference>
<dbReference type="Gene3D" id="1.10.10.10">
    <property type="entry name" value="Winged helix-like DNA-binding domain superfamily/Winged helix DNA-binding domain"/>
    <property type="match status" value="1"/>
</dbReference>
<dbReference type="PROSITE" id="PS50043">
    <property type="entry name" value="HTH_LUXR_2"/>
    <property type="match status" value="1"/>
</dbReference>
<dbReference type="PANTHER" id="PTHR47691">
    <property type="entry name" value="REGULATOR-RELATED"/>
    <property type="match status" value="1"/>
</dbReference>
<evidence type="ECO:0000313" key="2">
    <source>
        <dbReference type="EMBL" id="GAA4481610.1"/>
    </source>
</evidence>
<dbReference type="PRINTS" id="PR00364">
    <property type="entry name" value="DISEASERSIST"/>
</dbReference>
<comment type="caution">
    <text evidence="2">The sequence shown here is derived from an EMBL/GenBank/DDBJ whole genome shotgun (WGS) entry which is preliminary data.</text>
</comment>
<sequence>MASAVRGRAGNLPLELTSFVGRRRELTEARRMLSTARMVTLTGIGGVGKTRLALRVAEDVQRTFPDGVWLVELAELHDPGLVADAVSVALGLRDAAQSPLALLTDHLAGRHALLVFDNCEHQVEPVAVLAAHLLRGCPELRILATSREPLGIGGEVVLRVPPLTVADAGSVGSPRDRTDSEAVMLFAERACTAVPGFGLTDANRAAVTRICQRLDGLPLPIELAVARLRSMSPEQILQRLTDRYRLLTLGSRGSPTRQQTLRMCVDWSHTLCTDEERTLWARLSVFAGGFELDAAEEVCGGGALPNDLLDGVASLVDKSILIREEQGPVVRYRLLETLADYGRTKLREAGDPFLVQRRHRNWCEGLVRRAEAEWIGPREVEWIARLGREQPNLRAAMESSLTDPDATDTGLRIAIALLPYWICRGQLREGRHWFGRLLAVPGSSPEERVTALSGAVQLAALQLDLSAAATLLAEGRRLVEETDSRRLHALITHAAGRLAMYGGDLPRAADRFGEALDVFRTDGDLHRQIWALQGLGAVSAVLGHGVRAVACHEEVVAITEPRGEVEYRARGQWLLALALWQQGERRRVSELLEAALRSSRLVDDRIAAAGCLGLLAWCAADEHRERRAAVLLGAAESQHHALETPMVVVPDLHAYHEECRQRVLDVLGAREFDVAVREGRDASREAAVAFALGERPCGGPQPTGPATELTRRERQVADLVAKGLTNRAIAESLVISQRTAEGHVERILTKLGFTSRAQIAAWAVDRESG</sequence>
<dbReference type="Proteomes" id="UP001501183">
    <property type="component" value="Unassembled WGS sequence"/>
</dbReference>
<gene>
    <name evidence="2" type="ORF">GCM10023094_30140</name>
</gene>
<dbReference type="EMBL" id="BAABFB010000048">
    <property type="protein sequence ID" value="GAA4481610.1"/>
    <property type="molecule type" value="Genomic_DNA"/>
</dbReference>
<dbReference type="InterPro" id="IPR016032">
    <property type="entry name" value="Sig_transdc_resp-reg_C-effctor"/>
</dbReference>
<dbReference type="SUPFAM" id="SSF48452">
    <property type="entry name" value="TPR-like"/>
    <property type="match status" value="1"/>
</dbReference>
<accession>A0ABP8P6Q2</accession>
<evidence type="ECO:0000313" key="3">
    <source>
        <dbReference type="Proteomes" id="UP001501183"/>
    </source>
</evidence>
<dbReference type="InterPro" id="IPR000792">
    <property type="entry name" value="Tscrpt_reg_LuxR_C"/>
</dbReference>
<dbReference type="Pfam" id="PF13401">
    <property type="entry name" value="AAA_22"/>
    <property type="match status" value="1"/>
</dbReference>
<dbReference type="Pfam" id="PF00196">
    <property type="entry name" value="GerE"/>
    <property type="match status" value="1"/>
</dbReference>
<dbReference type="CDD" id="cd06170">
    <property type="entry name" value="LuxR_C_like"/>
    <property type="match status" value="1"/>
</dbReference>
<feature type="domain" description="HTH luxR-type" evidence="1">
    <location>
        <begin position="702"/>
        <end position="767"/>
    </location>
</feature>
<dbReference type="PRINTS" id="PR00038">
    <property type="entry name" value="HTHLUXR"/>
</dbReference>
<dbReference type="InterPro" id="IPR011990">
    <property type="entry name" value="TPR-like_helical_dom_sf"/>
</dbReference>
<dbReference type="SMART" id="SM00421">
    <property type="entry name" value="HTH_LUXR"/>
    <property type="match status" value="1"/>
</dbReference>